<evidence type="ECO:0000313" key="3">
    <source>
        <dbReference type="Proteomes" id="UP000578000"/>
    </source>
</evidence>
<name>A0A841QE27_9PROT</name>
<accession>A0A841QE27</accession>
<dbReference type="Pfam" id="PF00596">
    <property type="entry name" value="Aldolase_II"/>
    <property type="match status" value="1"/>
</dbReference>
<reference evidence="2 3" key="1">
    <citation type="submission" date="2020-08" db="EMBL/GenBank/DDBJ databases">
        <title>Genomic Encyclopedia of Type Strains, Phase IV (KMG-IV): sequencing the most valuable type-strain genomes for metagenomic binning, comparative biology and taxonomic classification.</title>
        <authorList>
            <person name="Goeker M."/>
        </authorList>
    </citation>
    <scope>NUCLEOTIDE SEQUENCE [LARGE SCALE GENOMIC DNA]</scope>
    <source>
        <strain evidence="2 3">DSM 4491</strain>
    </source>
</reference>
<organism evidence="2 3">
    <name type="scientific">Acetobacter lovaniensis</name>
    <dbReference type="NCBI Taxonomy" id="104100"/>
    <lineage>
        <taxon>Bacteria</taxon>
        <taxon>Pseudomonadati</taxon>
        <taxon>Pseudomonadota</taxon>
        <taxon>Alphaproteobacteria</taxon>
        <taxon>Acetobacterales</taxon>
        <taxon>Acetobacteraceae</taxon>
        <taxon>Acetobacter</taxon>
    </lineage>
</organism>
<dbReference type="Gene3D" id="3.40.225.10">
    <property type="entry name" value="Class II aldolase/adducin N-terminal domain"/>
    <property type="match status" value="1"/>
</dbReference>
<feature type="domain" description="Class II aldolase/adducin N-terminal" evidence="1">
    <location>
        <begin position="13"/>
        <end position="210"/>
    </location>
</feature>
<proteinExistence type="predicted"/>
<protein>
    <submittedName>
        <fullName evidence="2">Rhamnose utilization protein RhaD (Predicted bifunctional aldolase and dehydrogenase)</fullName>
    </submittedName>
</protein>
<keyword evidence="3" id="KW-1185">Reference proteome</keyword>
<comment type="caution">
    <text evidence="2">The sequence shown here is derived from an EMBL/GenBank/DDBJ whole genome shotgun (WGS) entry which is preliminary data.</text>
</comment>
<dbReference type="InterPro" id="IPR036409">
    <property type="entry name" value="Aldolase_II/adducin_N_sf"/>
</dbReference>
<evidence type="ECO:0000313" key="2">
    <source>
        <dbReference type="EMBL" id="MBB6456655.1"/>
    </source>
</evidence>
<dbReference type="AlphaFoldDB" id="A0A841QE27"/>
<dbReference type="SMART" id="SM01007">
    <property type="entry name" value="Aldolase_II"/>
    <property type="match status" value="1"/>
</dbReference>
<dbReference type="RefSeq" id="WP_166114233.1">
    <property type="nucleotide sequence ID" value="NZ_BAABDB010000004.1"/>
</dbReference>
<sequence length="297" mass="31879">MTEPVSPNSDGLHKLAHISRQLGRNKAFVQGGGGNTSFKNDAHCMWVKASGSELAHVTPDNGFVAVDYAGIRKGLSACGTESEYTGLVRSAILSESDAANVRPSIEAGFHALLGPCVLHSHSVITNLLACAKDGAALTAAILPHAVWVPYASPGLPVTQSVMDRIIALQALANGTAVLLLQNHGLVVAAHTPEEAWQLHEEVNESVRSHFHLPPPVVEEAPFCAADAEHLLFPDQAVYLGHETLRLSKAGEETQQAYNYLRQTMQALGLAPNFLPVEEADFLLNMEAEKYRQKVAKS</sequence>
<dbReference type="InterPro" id="IPR001303">
    <property type="entry name" value="Aldolase_II/adducin_N"/>
</dbReference>
<dbReference type="SUPFAM" id="SSF53639">
    <property type="entry name" value="AraD/HMP-PK domain-like"/>
    <property type="match status" value="1"/>
</dbReference>
<dbReference type="Proteomes" id="UP000578000">
    <property type="component" value="Unassembled WGS sequence"/>
</dbReference>
<gene>
    <name evidence="2" type="ORF">HNR55_001236</name>
</gene>
<evidence type="ECO:0000259" key="1">
    <source>
        <dbReference type="SMART" id="SM01007"/>
    </source>
</evidence>
<dbReference type="EMBL" id="JACHIE010000004">
    <property type="protein sequence ID" value="MBB6456655.1"/>
    <property type="molecule type" value="Genomic_DNA"/>
</dbReference>